<dbReference type="EMBL" id="JAWQEG010000044">
    <property type="protein sequence ID" value="KAK3895342.1"/>
    <property type="molecule type" value="Genomic_DNA"/>
</dbReference>
<feature type="compositionally biased region" description="Low complexity" evidence="1">
    <location>
        <begin position="13"/>
        <end position="30"/>
    </location>
</feature>
<protein>
    <submittedName>
        <fullName evidence="2">Uncharacterized protein</fullName>
    </submittedName>
</protein>
<feature type="region of interest" description="Disordered" evidence="1">
    <location>
        <begin position="1"/>
        <end position="76"/>
    </location>
</feature>
<feature type="compositionally biased region" description="Acidic residues" evidence="1">
    <location>
        <begin position="34"/>
        <end position="46"/>
    </location>
</feature>
<dbReference type="AlphaFoldDB" id="A0AAE1L511"/>
<name>A0AAE1L511_PETCI</name>
<keyword evidence="3" id="KW-1185">Reference proteome</keyword>
<organism evidence="2 3">
    <name type="scientific">Petrolisthes cinctipes</name>
    <name type="common">Flat porcelain crab</name>
    <dbReference type="NCBI Taxonomy" id="88211"/>
    <lineage>
        <taxon>Eukaryota</taxon>
        <taxon>Metazoa</taxon>
        <taxon>Ecdysozoa</taxon>
        <taxon>Arthropoda</taxon>
        <taxon>Crustacea</taxon>
        <taxon>Multicrustacea</taxon>
        <taxon>Malacostraca</taxon>
        <taxon>Eumalacostraca</taxon>
        <taxon>Eucarida</taxon>
        <taxon>Decapoda</taxon>
        <taxon>Pleocyemata</taxon>
        <taxon>Anomura</taxon>
        <taxon>Galatheoidea</taxon>
        <taxon>Porcellanidae</taxon>
        <taxon>Petrolisthes</taxon>
    </lineage>
</organism>
<accession>A0AAE1L511</accession>
<reference evidence="2" key="1">
    <citation type="submission" date="2023-10" db="EMBL/GenBank/DDBJ databases">
        <title>Genome assemblies of two species of porcelain crab, Petrolisthes cinctipes and Petrolisthes manimaculis (Anomura: Porcellanidae).</title>
        <authorList>
            <person name="Angst P."/>
        </authorList>
    </citation>
    <scope>NUCLEOTIDE SEQUENCE</scope>
    <source>
        <strain evidence="2">PB745_01</strain>
        <tissue evidence="2">Gill</tissue>
    </source>
</reference>
<feature type="compositionally biased region" description="Basic and acidic residues" evidence="1">
    <location>
        <begin position="64"/>
        <end position="76"/>
    </location>
</feature>
<gene>
    <name evidence="2" type="ORF">Pcinc_000932</name>
</gene>
<evidence type="ECO:0000256" key="1">
    <source>
        <dbReference type="SAM" id="MobiDB-lite"/>
    </source>
</evidence>
<comment type="caution">
    <text evidence="2">The sequence shown here is derived from an EMBL/GenBank/DDBJ whole genome shotgun (WGS) entry which is preliminary data.</text>
</comment>
<evidence type="ECO:0000313" key="3">
    <source>
        <dbReference type="Proteomes" id="UP001286313"/>
    </source>
</evidence>
<evidence type="ECO:0000313" key="2">
    <source>
        <dbReference type="EMBL" id="KAK3895342.1"/>
    </source>
</evidence>
<dbReference type="Proteomes" id="UP001286313">
    <property type="component" value="Unassembled WGS sequence"/>
</dbReference>
<sequence length="142" mass="16773">MDFEEERNTLSPEVETTTQETESQGFQTQQVAESVDEIQDTQEDDQDSRRMPTPAKTKGIQKRKSGEEDNRAKRRTCELTDSQELLQNQVFYDKKLKKYKDTGYKNALLEAKGKQLHVPGETLRRWMEGMRTRWVKLHKSRY</sequence>
<proteinExistence type="predicted"/>